<sequence length="151" mass="16093">MHAEAHASLPSSPACYFSIVIPDSSTHFSVETPSTTPLLAYSPDSFSDPSNPLLAYRPLSQPYPSYYQMPSSPDASKVLQLQTQAAHSRPASMSPTNSSSGSSGSNSPVPANLCCCRCRRESIGHSGMVRFGTNLHYCNHCASMVGYSSPT</sequence>
<dbReference type="AlphaFoldDB" id="A0A2T2NCX0"/>
<organism evidence="2 3">
    <name type="scientific">Corynespora cassiicola Philippines</name>
    <dbReference type="NCBI Taxonomy" id="1448308"/>
    <lineage>
        <taxon>Eukaryota</taxon>
        <taxon>Fungi</taxon>
        <taxon>Dikarya</taxon>
        <taxon>Ascomycota</taxon>
        <taxon>Pezizomycotina</taxon>
        <taxon>Dothideomycetes</taxon>
        <taxon>Pleosporomycetidae</taxon>
        <taxon>Pleosporales</taxon>
        <taxon>Corynesporascaceae</taxon>
        <taxon>Corynespora</taxon>
    </lineage>
</organism>
<evidence type="ECO:0000256" key="1">
    <source>
        <dbReference type="SAM" id="MobiDB-lite"/>
    </source>
</evidence>
<reference evidence="2 3" key="1">
    <citation type="journal article" date="2018" name="Front. Microbiol.">
        <title>Genome-Wide Analysis of Corynespora cassiicola Leaf Fall Disease Putative Effectors.</title>
        <authorList>
            <person name="Lopez D."/>
            <person name="Ribeiro S."/>
            <person name="Label P."/>
            <person name="Fumanal B."/>
            <person name="Venisse J.S."/>
            <person name="Kohler A."/>
            <person name="de Oliveira R.R."/>
            <person name="Labutti K."/>
            <person name="Lipzen A."/>
            <person name="Lail K."/>
            <person name="Bauer D."/>
            <person name="Ohm R.A."/>
            <person name="Barry K.W."/>
            <person name="Spatafora J."/>
            <person name="Grigoriev I.V."/>
            <person name="Martin F.M."/>
            <person name="Pujade-Renaud V."/>
        </authorList>
    </citation>
    <scope>NUCLEOTIDE SEQUENCE [LARGE SCALE GENOMIC DNA]</scope>
    <source>
        <strain evidence="2 3">Philippines</strain>
    </source>
</reference>
<keyword evidence="3" id="KW-1185">Reference proteome</keyword>
<dbReference type="Proteomes" id="UP000240883">
    <property type="component" value="Unassembled WGS sequence"/>
</dbReference>
<evidence type="ECO:0000313" key="2">
    <source>
        <dbReference type="EMBL" id="PSN63229.1"/>
    </source>
</evidence>
<name>A0A2T2NCX0_CORCC</name>
<dbReference type="EMBL" id="KZ678140">
    <property type="protein sequence ID" value="PSN63229.1"/>
    <property type="molecule type" value="Genomic_DNA"/>
</dbReference>
<dbReference type="OrthoDB" id="3920481at2759"/>
<feature type="compositionally biased region" description="Low complexity" evidence="1">
    <location>
        <begin position="92"/>
        <end position="108"/>
    </location>
</feature>
<accession>A0A2T2NCX0</accession>
<proteinExistence type="predicted"/>
<gene>
    <name evidence="2" type="ORF">BS50DRAFT_577010</name>
</gene>
<feature type="region of interest" description="Disordered" evidence="1">
    <location>
        <begin position="70"/>
        <end position="108"/>
    </location>
</feature>
<evidence type="ECO:0000313" key="3">
    <source>
        <dbReference type="Proteomes" id="UP000240883"/>
    </source>
</evidence>
<protein>
    <submittedName>
        <fullName evidence="2">Uncharacterized protein</fullName>
    </submittedName>
</protein>